<dbReference type="HOGENOM" id="CLU_028303_2_0_1"/>
<dbReference type="EMBL" id="GL379831">
    <property type="protein sequence ID" value="EGT50991.1"/>
    <property type="molecule type" value="Genomic_DNA"/>
</dbReference>
<gene>
    <name evidence="2" type="ORF">CAEBREN_03020</name>
</gene>
<dbReference type="InParanoid" id="G0N2V5"/>
<dbReference type="eggNOG" id="ENOG502RZ9T">
    <property type="taxonomic scope" value="Eukaryota"/>
</dbReference>
<organism evidence="3">
    <name type="scientific">Caenorhabditis brenneri</name>
    <name type="common">Nematode worm</name>
    <dbReference type="NCBI Taxonomy" id="135651"/>
    <lineage>
        <taxon>Eukaryota</taxon>
        <taxon>Metazoa</taxon>
        <taxon>Ecdysozoa</taxon>
        <taxon>Nematoda</taxon>
        <taxon>Chromadorea</taxon>
        <taxon>Rhabditida</taxon>
        <taxon>Rhabditina</taxon>
        <taxon>Rhabditomorpha</taxon>
        <taxon>Rhabditoidea</taxon>
        <taxon>Rhabditidae</taxon>
        <taxon>Peloderinae</taxon>
        <taxon>Caenorhabditis</taxon>
    </lineage>
</organism>
<accession>G0N2V5</accession>
<evidence type="ECO:0000313" key="2">
    <source>
        <dbReference type="EMBL" id="EGT50991.1"/>
    </source>
</evidence>
<feature type="compositionally biased region" description="Basic and acidic residues" evidence="1">
    <location>
        <begin position="18"/>
        <end position="27"/>
    </location>
</feature>
<dbReference type="PANTHER" id="PTHR33939">
    <property type="entry name" value="PROTEIN CBG22215"/>
    <property type="match status" value="1"/>
</dbReference>
<dbReference type="InterPro" id="IPR036397">
    <property type="entry name" value="RNaseH_sf"/>
</dbReference>
<keyword evidence="3" id="KW-1185">Reference proteome</keyword>
<dbReference type="OMA" id="DETWIHD"/>
<dbReference type="GO" id="GO:0003676">
    <property type="term" value="F:nucleic acid binding"/>
    <property type="evidence" value="ECO:0007669"/>
    <property type="project" value="InterPro"/>
</dbReference>
<proteinExistence type="predicted"/>
<sequence>MKPKPVAYAMSTPRRRPTRDPTVETKHFRSKGLQVHPRSRTVETQTREPKESSEKKFTEIGKIIHSLTLDQFPKIQTDKILKHSGEEIVNHLSGVLNTIKTALGEYAKETIFNAPIQCLSAFTGFHRDTVAKYSSNVPLEPRPEKEDVEELSKREKCRSIAARLTVNERMKIRKRIHELWRQKGPVNVELLWQWAKKAIGFRYSQTYFRLTMLGMGLRYKKNTRMSALEERSDIAKLRIRYLEAKLFAEDDDPFFVFFDETWIHDGFGNIRDWQYENATGYQKARMVDPGHPIPGPYKPKHRGKRGITLGMLTEDGLIPESIKFIISGGKPEAQLADYHQEMNAENYKLYMEEMVPIIARLAAQKGKNGYIIIDNAPYHNITRTKPPTMANLKDEICFWLMEHSIRFNYKSKKEQLMSLVKSHIEANGGREAFVVYEVDSWAEEVYGVRIIRLPPYHCHWNPIEFVWADLKSHLRKFGDPSDKLEIVRNRALNFLQTYDSAKALSVMEHCRRDEEDVREMLEEQELMVEDENWKLVYDVKENGQLVNVHFDDDEDWTNEQPSNAVLQCEDDVEEVYLDEELSQLSIDEEEFNWLSVENEEEQDMFEDEVEDEEMPDA</sequence>
<dbReference type="Gene3D" id="3.30.420.10">
    <property type="entry name" value="Ribonuclease H-like superfamily/Ribonuclease H"/>
    <property type="match status" value="1"/>
</dbReference>
<evidence type="ECO:0000256" key="1">
    <source>
        <dbReference type="SAM" id="MobiDB-lite"/>
    </source>
</evidence>
<feature type="region of interest" description="Disordered" evidence="1">
    <location>
        <begin position="1"/>
        <end position="53"/>
    </location>
</feature>
<dbReference type="PANTHER" id="PTHR33939:SF1">
    <property type="entry name" value="DUF4371 DOMAIN-CONTAINING PROTEIN"/>
    <property type="match status" value="1"/>
</dbReference>
<evidence type="ECO:0000313" key="3">
    <source>
        <dbReference type="Proteomes" id="UP000008068"/>
    </source>
</evidence>
<reference evidence="3" key="1">
    <citation type="submission" date="2011-07" db="EMBL/GenBank/DDBJ databases">
        <authorList>
            <consortium name="Caenorhabditis brenneri Sequencing and Analysis Consortium"/>
            <person name="Wilson R.K."/>
        </authorList>
    </citation>
    <scope>NUCLEOTIDE SEQUENCE [LARGE SCALE GENOMIC DNA]</scope>
    <source>
        <strain evidence="3">PB2801</strain>
    </source>
</reference>
<evidence type="ECO:0008006" key="4">
    <source>
        <dbReference type="Google" id="ProtNLM"/>
    </source>
</evidence>
<name>G0N2V5_CAEBE</name>
<protein>
    <recommendedName>
        <fullName evidence="4">Tc1-like transposase DDE domain-containing protein</fullName>
    </recommendedName>
</protein>
<dbReference type="Proteomes" id="UP000008068">
    <property type="component" value="Unassembled WGS sequence"/>
</dbReference>
<dbReference type="OrthoDB" id="5874348at2759"/>
<dbReference type="AlphaFoldDB" id="G0N2V5"/>